<dbReference type="PANTHER" id="PTHR11022">
    <property type="entry name" value="PEPTIDOGLYCAN RECOGNITION PROTEIN"/>
    <property type="match status" value="1"/>
</dbReference>
<organism evidence="3 4">
    <name type="scientific">Pseudonocardia hispaniensis</name>
    <dbReference type="NCBI Taxonomy" id="904933"/>
    <lineage>
        <taxon>Bacteria</taxon>
        <taxon>Bacillati</taxon>
        <taxon>Actinomycetota</taxon>
        <taxon>Actinomycetes</taxon>
        <taxon>Pseudonocardiales</taxon>
        <taxon>Pseudonocardiaceae</taxon>
        <taxon>Pseudonocardia</taxon>
    </lineage>
</organism>
<proteinExistence type="inferred from homology"/>
<dbReference type="SMART" id="SM00701">
    <property type="entry name" value="PGRP"/>
    <property type="match status" value="1"/>
</dbReference>
<accession>A0ABW1J9H9</accession>
<name>A0ABW1J9H9_9PSEU</name>
<dbReference type="SUPFAM" id="SSF55846">
    <property type="entry name" value="N-acetylmuramoyl-L-alanine amidase-like"/>
    <property type="match status" value="1"/>
</dbReference>
<protein>
    <submittedName>
        <fullName evidence="3">Peptidoglycan recognition family protein</fullName>
    </submittedName>
</protein>
<reference evidence="4" key="1">
    <citation type="journal article" date="2019" name="Int. J. Syst. Evol. Microbiol.">
        <title>The Global Catalogue of Microorganisms (GCM) 10K type strain sequencing project: providing services to taxonomists for standard genome sequencing and annotation.</title>
        <authorList>
            <consortium name="The Broad Institute Genomics Platform"/>
            <consortium name="The Broad Institute Genome Sequencing Center for Infectious Disease"/>
            <person name="Wu L."/>
            <person name="Ma J."/>
        </authorList>
    </citation>
    <scope>NUCLEOTIDE SEQUENCE [LARGE SCALE GENOMIC DNA]</scope>
    <source>
        <strain evidence="4">CCM 8391</strain>
    </source>
</reference>
<dbReference type="Pfam" id="PF01510">
    <property type="entry name" value="Amidase_2"/>
    <property type="match status" value="1"/>
</dbReference>
<gene>
    <name evidence="3" type="ORF">ACFQE5_23090</name>
</gene>
<feature type="domain" description="Peptidoglycan recognition protein family" evidence="2">
    <location>
        <begin position="1"/>
        <end position="139"/>
    </location>
</feature>
<dbReference type="Proteomes" id="UP001596302">
    <property type="component" value="Unassembled WGS sequence"/>
</dbReference>
<dbReference type="InterPro" id="IPR006619">
    <property type="entry name" value="PGRP_domain_met/bac"/>
</dbReference>
<evidence type="ECO:0000313" key="3">
    <source>
        <dbReference type="EMBL" id="MFC5997102.1"/>
    </source>
</evidence>
<sequence length="311" mass="33483">MEIISRRAWGARYPAGFGPAPLPATRLYLHHSVTVAPDLTPPFIDDDAAIRTLEHIGQQRFGGGISYTFAITPVGRIYEGHGIDREGAHTKGLNRSARAICWVGNYDRDRPTPQLVAATAWLVRYGYTQGWWAQPRLTGGHRDAPGAATACPGRHAYALIGDINLAAGAAGPRSTPSPRPRGGPFMALSDDEQRELLARVRNLDHQLYFGEGGPGTPGWHAWDGGTGETLTVVDYLRRNNVEVRQAHHNLNSLHQKIDAITAAVHECVELLRTPSIAGADGAAAAVTAAVRDALADLQVVLRSSPALHSRS</sequence>
<dbReference type="InterPro" id="IPR002502">
    <property type="entry name" value="Amidase_domain"/>
</dbReference>
<evidence type="ECO:0000259" key="2">
    <source>
        <dbReference type="SMART" id="SM00701"/>
    </source>
</evidence>
<evidence type="ECO:0000256" key="1">
    <source>
        <dbReference type="ARBA" id="ARBA00007553"/>
    </source>
</evidence>
<dbReference type="InterPro" id="IPR036505">
    <property type="entry name" value="Amidase/PGRP_sf"/>
</dbReference>
<dbReference type="PANTHER" id="PTHR11022:SF41">
    <property type="entry name" value="PEPTIDOGLYCAN-RECOGNITION PROTEIN LC-RELATED"/>
    <property type="match status" value="1"/>
</dbReference>
<dbReference type="Gene3D" id="3.40.80.10">
    <property type="entry name" value="Peptidoglycan recognition protein-like"/>
    <property type="match status" value="1"/>
</dbReference>
<comment type="caution">
    <text evidence="3">The sequence shown here is derived from an EMBL/GenBank/DDBJ whole genome shotgun (WGS) entry which is preliminary data.</text>
</comment>
<dbReference type="CDD" id="cd06583">
    <property type="entry name" value="PGRP"/>
    <property type="match status" value="1"/>
</dbReference>
<comment type="similarity">
    <text evidence="1">Belongs to the N-acetylmuramoyl-L-alanine amidase 2 family.</text>
</comment>
<dbReference type="RefSeq" id="WP_379588028.1">
    <property type="nucleotide sequence ID" value="NZ_JBHSQW010000044.1"/>
</dbReference>
<dbReference type="InterPro" id="IPR015510">
    <property type="entry name" value="PGRP"/>
</dbReference>
<dbReference type="EMBL" id="JBHSQW010000044">
    <property type="protein sequence ID" value="MFC5997102.1"/>
    <property type="molecule type" value="Genomic_DNA"/>
</dbReference>
<evidence type="ECO:0000313" key="4">
    <source>
        <dbReference type="Proteomes" id="UP001596302"/>
    </source>
</evidence>
<keyword evidence="4" id="KW-1185">Reference proteome</keyword>